<dbReference type="EMBL" id="JPGB01000006">
    <property type="protein sequence ID" value="KEQ49589.1"/>
    <property type="molecule type" value="Genomic_DNA"/>
</dbReference>
<evidence type="ECO:0000313" key="4">
    <source>
        <dbReference type="Proteomes" id="UP000028098"/>
    </source>
</evidence>
<dbReference type="EMBL" id="RJNP01000013">
    <property type="protein sequence ID" value="RSI71062.1"/>
    <property type="molecule type" value="Genomic_DNA"/>
</dbReference>
<evidence type="ECO:0000256" key="1">
    <source>
        <dbReference type="SAM" id="Phobius"/>
    </source>
</evidence>
<gene>
    <name evidence="3" type="ORF">D8857_07940</name>
    <name evidence="2" type="ORF">SK143_1531</name>
</gene>
<organism evidence="2 4">
    <name type="scientific">Streptococcus oralis</name>
    <dbReference type="NCBI Taxonomy" id="1303"/>
    <lineage>
        <taxon>Bacteria</taxon>
        <taxon>Bacillati</taxon>
        <taxon>Bacillota</taxon>
        <taxon>Bacilli</taxon>
        <taxon>Lactobacillales</taxon>
        <taxon>Streptococcaceae</taxon>
        <taxon>Streptococcus</taxon>
    </lineage>
</organism>
<dbReference type="AlphaFoldDB" id="A0A081R316"/>
<feature type="transmembrane region" description="Helical" evidence="1">
    <location>
        <begin position="216"/>
        <end position="235"/>
    </location>
</feature>
<keyword evidence="1" id="KW-0812">Transmembrane</keyword>
<evidence type="ECO:0000313" key="3">
    <source>
        <dbReference type="EMBL" id="RSI71062.1"/>
    </source>
</evidence>
<reference evidence="3 5" key="2">
    <citation type="submission" date="2018-11" db="EMBL/GenBank/DDBJ databases">
        <title>Species Designations Belie Phenotypic and Genotypic Heterogeneity in Oral Streptococci.</title>
        <authorList>
            <person name="Velsko I."/>
        </authorList>
    </citation>
    <scope>NUCLEOTIDE SEQUENCE [LARGE SCALE GENOMIC DNA]</scope>
    <source>
        <strain evidence="3 5">BCC11</strain>
    </source>
</reference>
<accession>A0A081R316</accession>
<reference evidence="2 4" key="1">
    <citation type="submission" date="2014-05" db="EMBL/GenBank/DDBJ databases">
        <authorList>
            <person name="Daugherty S.C."/>
            <person name="Tallon L.J."/>
            <person name="Sadzewicz L."/>
            <person name="Kilian M."/>
            <person name="Tettelin H."/>
        </authorList>
    </citation>
    <scope>NUCLEOTIDE SEQUENCE [LARGE SCALE GENOMIC DNA]</scope>
    <source>
        <strain evidence="2 4">SK143</strain>
    </source>
</reference>
<dbReference type="Proteomes" id="UP000028098">
    <property type="component" value="Unassembled WGS sequence"/>
</dbReference>
<feature type="transmembrane region" description="Helical" evidence="1">
    <location>
        <begin position="169"/>
        <end position="187"/>
    </location>
</feature>
<keyword evidence="1" id="KW-1133">Transmembrane helix</keyword>
<feature type="transmembrane region" description="Helical" evidence="1">
    <location>
        <begin position="55"/>
        <end position="73"/>
    </location>
</feature>
<keyword evidence="1" id="KW-0472">Membrane</keyword>
<name>A0A081R316_STROR</name>
<proteinExistence type="predicted"/>
<dbReference type="PATRIC" id="fig|1303.44.peg.1463"/>
<dbReference type="Proteomes" id="UP000269984">
    <property type="component" value="Unassembled WGS sequence"/>
</dbReference>
<dbReference type="RefSeq" id="WP_000588280.1">
    <property type="nucleotide sequence ID" value="NZ_CAJTEH010000001.1"/>
</dbReference>
<sequence>MIKALLRSEWIKFRSYYLALAAALVVLVVVPFFLMNLDYSQTAVGQTKALSEVLHALYLAQPVIVIFTSLYFAQEFVKSGMRTNFLTVSNRKAWLAGKFLFLAVLLLVFYSVMIGSCFFVMLARFDLDFSWSLLGKFLYYSSFGLFSNLFLAFLTAGLALLFQSWVVPVSVLFPLLIGLSRLLATFIKEAKYLPDLATLNLFEYEGLQHSIDLSGLGIQLFWLALIWSSAIFLTLKRDVR</sequence>
<feature type="transmembrane region" description="Helical" evidence="1">
    <location>
        <begin position="137"/>
        <end position="162"/>
    </location>
</feature>
<protein>
    <submittedName>
        <fullName evidence="3">ABC-2 family transporter protein</fullName>
    </submittedName>
    <submittedName>
        <fullName evidence="2">ABC-2 transporter family protein</fullName>
    </submittedName>
</protein>
<comment type="caution">
    <text evidence="2">The sequence shown here is derived from an EMBL/GenBank/DDBJ whole genome shotgun (WGS) entry which is preliminary data.</text>
</comment>
<evidence type="ECO:0000313" key="5">
    <source>
        <dbReference type="Proteomes" id="UP000269984"/>
    </source>
</evidence>
<feature type="transmembrane region" description="Helical" evidence="1">
    <location>
        <begin position="16"/>
        <end position="35"/>
    </location>
</feature>
<feature type="transmembrane region" description="Helical" evidence="1">
    <location>
        <begin position="99"/>
        <end position="125"/>
    </location>
</feature>
<evidence type="ECO:0000313" key="2">
    <source>
        <dbReference type="EMBL" id="KEQ49589.1"/>
    </source>
</evidence>